<name>A0A218UI66_9PASE</name>
<evidence type="ECO:0000313" key="3">
    <source>
        <dbReference type="Proteomes" id="UP000197619"/>
    </source>
</evidence>
<accession>A0A218UI66</accession>
<protein>
    <submittedName>
        <fullName evidence="2">Uncharacterized protein</fullName>
    </submittedName>
</protein>
<evidence type="ECO:0000256" key="1">
    <source>
        <dbReference type="SAM" id="Phobius"/>
    </source>
</evidence>
<keyword evidence="1" id="KW-0812">Transmembrane</keyword>
<dbReference type="AlphaFoldDB" id="A0A218UI66"/>
<reference evidence="2 3" key="1">
    <citation type="submission" date="2017-05" db="EMBL/GenBank/DDBJ databases">
        <title>Genome of assembly of the Bengalese finch, Lonchura striata domestica.</title>
        <authorList>
            <person name="Colquitt B.M."/>
            <person name="Brainard M.S."/>
        </authorList>
    </citation>
    <scope>NUCLEOTIDE SEQUENCE [LARGE SCALE GENOMIC DNA]</scope>
    <source>
        <strain evidence="2">White83orange57</strain>
    </source>
</reference>
<organism evidence="2 3">
    <name type="scientific">Lonchura striata</name>
    <name type="common">white-rumped munia</name>
    <dbReference type="NCBI Taxonomy" id="40157"/>
    <lineage>
        <taxon>Eukaryota</taxon>
        <taxon>Metazoa</taxon>
        <taxon>Chordata</taxon>
        <taxon>Craniata</taxon>
        <taxon>Vertebrata</taxon>
        <taxon>Euteleostomi</taxon>
        <taxon>Archelosauria</taxon>
        <taxon>Archosauria</taxon>
        <taxon>Dinosauria</taxon>
        <taxon>Saurischia</taxon>
        <taxon>Theropoda</taxon>
        <taxon>Coelurosauria</taxon>
        <taxon>Aves</taxon>
        <taxon>Neognathae</taxon>
        <taxon>Neoaves</taxon>
        <taxon>Telluraves</taxon>
        <taxon>Australaves</taxon>
        <taxon>Passeriformes</taxon>
        <taxon>Passeroidea</taxon>
        <taxon>Estrildidae</taxon>
        <taxon>Estrildinae</taxon>
        <taxon>Lonchura</taxon>
    </lineage>
</organism>
<sequence>MPQNNTATLLWWRECLRVTHPPCVSGGEHVKQPRGFGDPPAASLTVPAALALEPLQTAEPRQHEAFPAISSINFLLVCLVAMAGRVLI</sequence>
<proteinExistence type="predicted"/>
<evidence type="ECO:0000313" key="2">
    <source>
        <dbReference type="EMBL" id="OWK53271.1"/>
    </source>
</evidence>
<gene>
    <name evidence="2" type="ORF">RLOC_00004149</name>
</gene>
<comment type="caution">
    <text evidence="2">The sequence shown here is derived from an EMBL/GenBank/DDBJ whole genome shotgun (WGS) entry which is preliminary data.</text>
</comment>
<keyword evidence="1" id="KW-0472">Membrane</keyword>
<dbReference type="EMBL" id="MUZQ01000294">
    <property type="protein sequence ID" value="OWK53271.1"/>
    <property type="molecule type" value="Genomic_DNA"/>
</dbReference>
<feature type="transmembrane region" description="Helical" evidence="1">
    <location>
        <begin position="65"/>
        <end position="87"/>
    </location>
</feature>
<keyword evidence="3" id="KW-1185">Reference proteome</keyword>
<dbReference type="Proteomes" id="UP000197619">
    <property type="component" value="Unassembled WGS sequence"/>
</dbReference>
<keyword evidence="1" id="KW-1133">Transmembrane helix</keyword>